<name>A0ABT8Y4G6_9SPHN</name>
<dbReference type="CDD" id="cd06225">
    <property type="entry name" value="HAMP"/>
    <property type="match status" value="1"/>
</dbReference>
<dbReference type="PANTHER" id="PTHR43081">
    <property type="entry name" value="ADENYLATE CYCLASE, TERMINAL-DIFFERENTIATION SPECIFIC-RELATED"/>
    <property type="match status" value="1"/>
</dbReference>
<dbReference type="EMBL" id="JAUOTP010000001">
    <property type="protein sequence ID" value="MDO6413213.1"/>
    <property type="molecule type" value="Genomic_DNA"/>
</dbReference>
<dbReference type="InterPro" id="IPR001054">
    <property type="entry name" value="A/G_cyclase"/>
</dbReference>
<reference evidence="4" key="1">
    <citation type="submission" date="2023-07" db="EMBL/GenBank/DDBJ databases">
        <authorList>
            <person name="Kim M."/>
        </authorList>
    </citation>
    <scope>NUCLEOTIDE SEQUENCE</scope>
    <source>
        <strain evidence="4">BIUV-7</strain>
    </source>
</reference>
<accession>A0ABT8Y4G6</accession>
<evidence type="ECO:0000313" key="4">
    <source>
        <dbReference type="EMBL" id="MDO6413213.1"/>
    </source>
</evidence>
<dbReference type="SMART" id="SM00304">
    <property type="entry name" value="HAMP"/>
    <property type="match status" value="1"/>
</dbReference>
<dbReference type="CDD" id="cd07302">
    <property type="entry name" value="CHD"/>
    <property type="match status" value="1"/>
</dbReference>
<dbReference type="SMART" id="SM00044">
    <property type="entry name" value="CYCc"/>
    <property type="match status" value="1"/>
</dbReference>
<dbReference type="InterPro" id="IPR050697">
    <property type="entry name" value="Adenylyl/Guanylyl_Cyclase_3/4"/>
</dbReference>
<proteinExistence type="predicted"/>
<evidence type="ECO:0000259" key="3">
    <source>
        <dbReference type="PROSITE" id="PS50885"/>
    </source>
</evidence>
<dbReference type="SUPFAM" id="SSF158472">
    <property type="entry name" value="HAMP domain-like"/>
    <property type="match status" value="1"/>
</dbReference>
<keyword evidence="1" id="KW-1133">Transmembrane helix</keyword>
<dbReference type="PROSITE" id="PS50125">
    <property type="entry name" value="GUANYLATE_CYCLASE_2"/>
    <property type="match status" value="1"/>
</dbReference>
<keyword evidence="1" id="KW-0472">Membrane</keyword>
<protein>
    <submittedName>
        <fullName evidence="4">Adenylate/guanylate cyclase domain-containing protein</fullName>
    </submittedName>
</protein>
<comment type="caution">
    <text evidence="4">The sequence shown here is derived from an EMBL/GenBank/DDBJ whole genome shotgun (WGS) entry which is preliminary data.</text>
</comment>
<sequence length="590" mass="63964">MAQAFAARGGPRRLGRFTITRKFVGLSVILLATMLAAAIYAFFQAASIDREAKVLVEALEPLKQEIASIVQATAEEELASERALRYGGPQVRDTARHGEQLARFETYNREIDARLAALTRHIRAYEDAEISTEAAVALGRLQLESETVRREHATYRAAVRAFLAPGPVAIDGTSLRESEAIDSEKRVLSALERMSGEAAALAKKDEARLAGLERRSFIVSVENLGLAIFGFVAGSVISLLLTRRMLTPVRSLIAGAEEVGRGNLDVTLPTTQTDEIGQLSHAFLDMVEELRTKAAMRTTFSSYMDPRVVDRLLGAGRAELEAGEKREMTVYFSDLQNFSTIAETLTPTALVRLINRYLAYAGEPIARYQGVIDKYIGDAVMAYWGAPFSSDEPALSACRAALGQRQQLAMLQKELPELLGLRRGAPKIAARIGLATGDVVLGSIGSLTSKNFTIMGDTVNIASRLEGANKAYGTLILADEATVIQVRNRIEVREIDLLAPAGKTEAMRVFELIGEIGAVPPEQIELRDAFEAGLAAYRAGDWDGAEARFGECLRIVPDDGPATTFLGRVASFRSAAPADGWGGVWQSVTK</sequence>
<dbReference type="InterPro" id="IPR029787">
    <property type="entry name" value="Nucleotide_cyclase"/>
</dbReference>
<evidence type="ECO:0000259" key="2">
    <source>
        <dbReference type="PROSITE" id="PS50125"/>
    </source>
</evidence>
<organism evidence="4 5">
    <name type="scientific">Sphingomonas natans</name>
    <dbReference type="NCBI Taxonomy" id="3063330"/>
    <lineage>
        <taxon>Bacteria</taxon>
        <taxon>Pseudomonadati</taxon>
        <taxon>Pseudomonadota</taxon>
        <taxon>Alphaproteobacteria</taxon>
        <taxon>Sphingomonadales</taxon>
        <taxon>Sphingomonadaceae</taxon>
        <taxon>Sphingomonas</taxon>
    </lineage>
</organism>
<dbReference type="PROSITE" id="PS50885">
    <property type="entry name" value="HAMP"/>
    <property type="match status" value="1"/>
</dbReference>
<keyword evidence="1" id="KW-0812">Transmembrane</keyword>
<dbReference type="Pfam" id="PF00211">
    <property type="entry name" value="Guanylate_cyc"/>
    <property type="match status" value="1"/>
</dbReference>
<feature type="domain" description="HAMP" evidence="3">
    <location>
        <begin position="243"/>
        <end position="295"/>
    </location>
</feature>
<dbReference type="RefSeq" id="WP_303539526.1">
    <property type="nucleotide sequence ID" value="NZ_JAUOTP010000001.1"/>
</dbReference>
<feature type="domain" description="Guanylate cyclase" evidence="2">
    <location>
        <begin position="329"/>
        <end position="466"/>
    </location>
</feature>
<evidence type="ECO:0000256" key="1">
    <source>
        <dbReference type="SAM" id="Phobius"/>
    </source>
</evidence>
<feature type="transmembrane region" description="Helical" evidence="1">
    <location>
        <begin position="23"/>
        <end position="43"/>
    </location>
</feature>
<dbReference type="PANTHER" id="PTHR43081:SF1">
    <property type="entry name" value="ADENYLATE CYCLASE, TERMINAL-DIFFERENTIATION SPECIFIC"/>
    <property type="match status" value="1"/>
</dbReference>
<keyword evidence="5" id="KW-1185">Reference proteome</keyword>
<dbReference type="Gene3D" id="3.30.70.1230">
    <property type="entry name" value="Nucleotide cyclase"/>
    <property type="match status" value="1"/>
</dbReference>
<dbReference type="Proteomes" id="UP001169764">
    <property type="component" value="Unassembled WGS sequence"/>
</dbReference>
<dbReference type="Gene3D" id="6.10.340.10">
    <property type="match status" value="1"/>
</dbReference>
<gene>
    <name evidence="4" type="ORF">Q4F19_02345</name>
</gene>
<dbReference type="Pfam" id="PF00672">
    <property type="entry name" value="HAMP"/>
    <property type="match status" value="1"/>
</dbReference>
<dbReference type="InterPro" id="IPR003660">
    <property type="entry name" value="HAMP_dom"/>
</dbReference>
<dbReference type="SUPFAM" id="SSF55073">
    <property type="entry name" value="Nucleotide cyclase"/>
    <property type="match status" value="1"/>
</dbReference>
<evidence type="ECO:0000313" key="5">
    <source>
        <dbReference type="Proteomes" id="UP001169764"/>
    </source>
</evidence>